<feature type="transmembrane region" description="Helical" evidence="5">
    <location>
        <begin position="223"/>
        <end position="248"/>
    </location>
</feature>
<reference evidence="7 8" key="1">
    <citation type="submission" date="2019-01" db="EMBL/GenBank/DDBJ databases">
        <title>Leucobacter muris sp. nov. isolated from the nose of a laboratory mouse.</title>
        <authorList>
            <person name="Benga L."/>
            <person name="Sproeer C."/>
            <person name="Schumann P."/>
            <person name="Verbarg S."/>
            <person name="Bunk B."/>
            <person name="Engelhardt E."/>
            <person name="Benten P.M."/>
            <person name="Sager M."/>
        </authorList>
    </citation>
    <scope>NUCLEOTIDE SEQUENCE [LARGE SCALE GENOMIC DNA]</scope>
    <source>
        <strain evidence="7 8">DSM 101948</strain>
    </source>
</reference>
<name>A0ABX5QBZ8_9MICO</name>
<feature type="transmembrane region" description="Helical" evidence="5">
    <location>
        <begin position="80"/>
        <end position="100"/>
    </location>
</feature>
<dbReference type="InterPro" id="IPR011701">
    <property type="entry name" value="MFS"/>
</dbReference>
<dbReference type="InterPro" id="IPR001958">
    <property type="entry name" value="Tet-R_TetA/multi-R_MdtG-like"/>
</dbReference>
<evidence type="ECO:0000256" key="1">
    <source>
        <dbReference type="ARBA" id="ARBA00004651"/>
    </source>
</evidence>
<feature type="transmembrane region" description="Helical" evidence="5">
    <location>
        <begin position="106"/>
        <end position="131"/>
    </location>
</feature>
<evidence type="ECO:0000256" key="4">
    <source>
        <dbReference type="ARBA" id="ARBA00023136"/>
    </source>
</evidence>
<feature type="transmembrane region" description="Helical" evidence="5">
    <location>
        <begin position="152"/>
        <end position="174"/>
    </location>
</feature>
<feature type="transmembrane region" description="Helical" evidence="5">
    <location>
        <begin position="291"/>
        <end position="309"/>
    </location>
</feature>
<dbReference type="SUPFAM" id="SSF103473">
    <property type="entry name" value="MFS general substrate transporter"/>
    <property type="match status" value="1"/>
</dbReference>
<dbReference type="PANTHER" id="PTHR23546">
    <property type="entry name" value="TRANSPORT PROTEIN"/>
    <property type="match status" value="1"/>
</dbReference>
<dbReference type="PANTHER" id="PTHR23546:SF1">
    <property type="entry name" value="MEMBRANE PROTEIN"/>
    <property type="match status" value="1"/>
</dbReference>
<evidence type="ECO:0000256" key="3">
    <source>
        <dbReference type="ARBA" id="ARBA00022989"/>
    </source>
</evidence>
<protein>
    <submittedName>
        <fullName evidence="7">MFS transporter</fullName>
    </submittedName>
</protein>
<dbReference type="Proteomes" id="UP000285768">
    <property type="component" value="Chromosome"/>
</dbReference>
<dbReference type="PRINTS" id="PR01035">
    <property type="entry name" value="TCRTETA"/>
</dbReference>
<feature type="transmembrane region" description="Helical" evidence="5">
    <location>
        <begin position="349"/>
        <end position="373"/>
    </location>
</feature>
<evidence type="ECO:0000256" key="2">
    <source>
        <dbReference type="ARBA" id="ARBA00022692"/>
    </source>
</evidence>
<accession>A0ABX5QBZ8</accession>
<gene>
    <name evidence="7" type="ORF">Leucomu_00280</name>
</gene>
<dbReference type="PROSITE" id="PS50850">
    <property type="entry name" value="MFS"/>
    <property type="match status" value="1"/>
</dbReference>
<evidence type="ECO:0000256" key="5">
    <source>
        <dbReference type="SAM" id="Phobius"/>
    </source>
</evidence>
<dbReference type="EMBL" id="CP035037">
    <property type="protein sequence ID" value="QAB16579.1"/>
    <property type="molecule type" value="Genomic_DNA"/>
</dbReference>
<comment type="subcellular location">
    <subcellularLocation>
        <location evidence="1">Cell membrane</location>
        <topology evidence="1">Multi-pass membrane protein</topology>
    </subcellularLocation>
</comment>
<dbReference type="Gene3D" id="1.20.1250.20">
    <property type="entry name" value="MFS general substrate transporter like domains"/>
    <property type="match status" value="1"/>
</dbReference>
<feature type="transmembrane region" description="Helical" evidence="5">
    <location>
        <begin position="260"/>
        <end position="282"/>
    </location>
</feature>
<dbReference type="RefSeq" id="WP_017884154.1">
    <property type="nucleotide sequence ID" value="NZ_CP035037.1"/>
</dbReference>
<feature type="transmembrane region" description="Helical" evidence="5">
    <location>
        <begin position="180"/>
        <end position="202"/>
    </location>
</feature>
<dbReference type="InterPro" id="IPR036259">
    <property type="entry name" value="MFS_trans_sf"/>
</dbReference>
<proteinExistence type="predicted"/>
<organism evidence="7 8">
    <name type="scientific">Leucobacter muris</name>
    <dbReference type="NCBI Taxonomy" id="1935379"/>
    <lineage>
        <taxon>Bacteria</taxon>
        <taxon>Bacillati</taxon>
        <taxon>Actinomycetota</taxon>
        <taxon>Actinomycetes</taxon>
        <taxon>Micrococcales</taxon>
        <taxon>Microbacteriaceae</taxon>
        <taxon>Leucobacter</taxon>
    </lineage>
</organism>
<dbReference type="Pfam" id="PF07690">
    <property type="entry name" value="MFS_1"/>
    <property type="match status" value="1"/>
</dbReference>
<feature type="transmembrane region" description="Helical" evidence="5">
    <location>
        <begin position="379"/>
        <end position="397"/>
    </location>
</feature>
<evidence type="ECO:0000313" key="8">
    <source>
        <dbReference type="Proteomes" id="UP000285768"/>
    </source>
</evidence>
<feature type="transmembrane region" description="Helical" evidence="5">
    <location>
        <begin position="15"/>
        <end position="36"/>
    </location>
</feature>
<feature type="domain" description="Major facilitator superfamily (MFS) profile" evidence="6">
    <location>
        <begin position="14"/>
        <end position="402"/>
    </location>
</feature>
<keyword evidence="4 5" id="KW-0472">Membrane</keyword>
<dbReference type="InterPro" id="IPR020846">
    <property type="entry name" value="MFS_dom"/>
</dbReference>
<feature type="transmembrane region" description="Helical" evidence="5">
    <location>
        <begin position="315"/>
        <end position="337"/>
    </location>
</feature>
<keyword evidence="2 5" id="KW-0812">Transmembrane</keyword>
<keyword evidence="3 5" id="KW-1133">Transmembrane helix</keyword>
<evidence type="ECO:0000313" key="7">
    <source>
        <dbReference type="EMBL" id="QAB16579.1"/>
    </source>
</evidence>
<feature type="transmembrane region" description="Helical" evidence="5">
    <location>
        <begin position="48"/>
        <end position="68"/>
    </location>
</feature>
<sequence length="405" mass="41154">MSSGIAPVAQARPQIGLLLSTVFLAYLGQMALNPIIAPLAREVGLAEWQVGVTISAAAVMVVVTSQFWGRRSQAWGRKTVLMIALGAAVVSMTGFAVAAASGMSGVLAGGALFALFVLLRGVGFGSAIAAIPPTAQAYIADVTHDEETRTRGMAGVGAVQGVAMVGGAVVGGALAGFGLLVPLAVVPMLLALAFVLVAVRLRREERHELVADPARVSPLDPRVWPYLLAGFGMFTALGFMQVLIGFVVQDRLGLTAEATGLATGGSLLAAGIGMVVAQAVVVPRSGWSPPALLRIGTAVALAGFALLVLDAGLWPLIAATLLIGLGLGIAMPGYTAGPTLLVDRDEQGGLAGLIGATNGLTFVITPTASTALYGLWPPLPIIVGAAVMAVVFLFTLLHPRFRGGG</sequence>
<keyword evidence="8" id="KW-1185">Reference proteome</keyword>
<evidence type="ECO:0000259" key="6">
    <source>
        <dbReference type="PROSITE" id="PS50850"/>
    </source>
</evidence>